<sequence length="69" mass="7476">MTATALDPLGHVLGRLQRLLGVGVPAEDLAVSVVTRFLTGDEPTWLRRCTEEVRLDVLTVHGVLAARRG</sequence>
<evidence type="ECO:0000313" key="2">
    <source>
        <dbReference type="Proteomes" id="UP000199088"/>
    </source>
</evidence>
<accession>A0A1H0EQ30</accession>
<keyword evidence="2" id="KW-1185">Reference proteome</keyword>
<protein>
    <submittedName>
        <fullName evidence="1">Uncharacterized protein</fullName>
    </submittedName>
</protein>
<name>A0A1H0EQ30_9ACTN</name>
<dbReference type="STRING" id="1052260.SAMN05660199_00829"/>
<organism evidence="1 2">
    <name type="scientific">Klenkia soli</name>
    <dbReference type="NCBI Taxonomy" id="1052260"/>
    <lineage>
        <taxon>Bacteria</taxon>
        <taxon>Bacillati</taxon>
        <taxon>Actinomycetota</taxon>
        <taxon>Actinomycetes</taxon>
        <taxon>Geodermatophilales</taxon>
        <taxon>Geodermatophilaceae</taxon>
        <taxon>Klenkia</taxon>
    </lineage>
</organism>
<reference evidence="2" key="1">
    <citation type="submission" date="2016-10" db="EMBL/GenBank/DDBJ databases">
        <authorList>
            <person name="Varghese N."/>
            <person name="Submissions S."/>
        </authorList>
    </citation>
    <scope>NUCLEOTIDE SEQUENCE [LARGE SCALE GENOMIC DNA]</scope>
    <source>
        <strain evidence="2">DSM 45843</strain>
    </source>
</reference>
<dbReference type="OrthoDB" id="5195853at2"/>
<proteinExistence type="predicted"/>
<dbReference type="RefSeq" id="WP_091240179.1">
    <property type="nucleotide sequence ID" value="NZ_FNIR01000002.1"/>
</dbReference>
<dbReference type="EMBL" id="FNIR01000002">
    <property type="protein sequence ID" value="SDN84567.1"/>
    <property type="molecule type" value="Genomic_DNA"/>
</dbReference>
<dbReference type="AlphaFoldDB" id="A0A1H0EQ30"/>
<dbReference type="Proteomes" id="UP000199088">
    <property type="component" value="Unassembled WGS sequence"/>
</dbReference>
<evidence type="ECO:0000313" key="1">
    <source>
        <dbReference type="EMBL" id="SDN84567.1"/>
    </source>
</evidence>
<gene>
    <name evidence="1" type="ORF">SAMN05660199_00829</name>
</gene>